<dbReference type="AlphaFoldDB" id="A0A3B0PN21"/>
<accession>A0A3B0PN21</accession>
<dbReference type="EMBL" id="LS991951">
    <property type="protein sequence ID" value="SYV97197.1"/>
    <property type="molecule type" value="Genomic_DNA"/>
</dbReference>
<dbReference type="Proteomes" id="UP000257559">
    <property type="component" value="Chromosome"/>
</dbReference>
<sequence length="84" mass="9163">MYEYCDAFQLNSNSGKLNQFNKCFATCIIPRSLRALIIGLTSQITTVKSASIVLVPVYLSSCFLAVQITLVETLKPGSLTLSLT</sequence>
<dbReference type="KEGG" id="medw:NCTC10132_00556"/>
<proteinExistence type="predicted"/>
<protein>
    <submittedName>
        <fullName evidence="1">Uncharacterized protein</fullName>
    </submittedName>
</protein>
<organism evidence="1 2">
    <name type="scientific">Mycoplasmopsis edwardii</name>
    <dbReference type="NCBI Taxonomy" id="53558"/>
    <lineage>
        <taxon>Bacteria</taxon>
        <taxon>Bacillati</taxon>
        <taxon>Mycoplasmatota</taxon>
        <taxon>Mycoplasmoidales</taxon>
        <taxon>Metamycoplasmataceae</taxon>
        <taxon>Mycoplasmopsis</taxon>
    </lineage>
</organism>
<name>A0A3B0PN21_9BACT</name>
<reference evidence="2" key="1">
    <citation type="submission" date="2018-06" db="EMBL/GenBank/DDBJ databases">
        <authorList>
            <consortium name="Pathogen Informatics"/>
        </authorList>
    </citation>
    <scope>NUCLEOTIDE SEQUENCE [LARGE SCALE GENOMIC DNA]</scope>
    <source>
        <strain evidence="2">NCTC10132</strain>
    </source>
</reference>
<keyword evidence="2" id="KW-1185">Reference proteome</keyword>
<evidence type="ECO:0000313" key="2">
    <source>
        <dbReference type="Proteomes" id="UP000257559"/>
    </source>
</evidence>
<evidence type="ECO:0000313" key="1">
    <source>
        <dbReference type="EMBL" id="SYV97197.1"/>
    </source>
</evidence>
<gene>
    <name evidence="1" type="ORF">NCTC10132_00556</name>
</gene>